<dbReference type="Proteomes" id="UP000694865">
    <property type="component" value="Unplaced"/>
</dbReference>
<keyword evidence="1" id="KW-1133">Transmembrane helix</keyword>
<evidence type="ECO:0000313" key="3">
    <source>
        <dbReference type="Proteomes" id="UP000694865"/>
    </source>
</evidence>
<keyword evidence="3" id="KW-1185">Reference proteome</keyword>
<gene>
    <name evidence="4" type="primary">LOC100371411</name>
</gene>
<keyword evidence="1" id="KW-0472">Membrane</keyword>
<organism evidence="3 4">
    <name type="scientific">Saccoglossus kowalevskii</name>
    <name type="common">Acorn worm</name>
    <dbReference type="NCBI Taxonomy" id="10224"/>
    <lineage>
        <taxon>Eukaryota</taxon>
        <taxon>Metazoa</taxon>
        <taxon>Hemichordata</taxon>
        <taxon>Enteropneusta</taxon>
        <taxon>Harrimaniidae</taxon>
        <taxon>Saccoglossus</taxon>
    </lineage>
</organism>
<protein>
    <submittedName>
        <fullName evidence="4">Uncharacterized protein LOC100371411</fullName>
    </submittedName>
</protein>
<reference evidence="4" key="1">
    <citation type="submission" date="2025-08" db="UniProtKB">
        <authorList>
            <consortium name="RefSeq"/>
        </authorList>
    </citation>
    <scope>IDENTIFICATION</scope>
    <source>
        <tissue evidence="4">Testes</tissue>
    </source>
</reference>
<accession>A0ABM0GQC6</accession>
<evidence type="ECO:0000256" key="1">
    <source>
        <dbReference type="SAM" id="Phobius"/>
    </source>
</evidence>
<keyword evidence="1" id="KW-0812">Transmembrane</keyword>
<evidence type="ECO:0000256" key="2">
    <source>
        <dbReference type="SAM" id="SignalP"/>
    </source>
</evidence>
<dbReference type="GeneID" id="100371411"/>
<feature type="signal peptide" evidence="2">
    <location>
        <begin position="1"/>
        <end position="17"/>
    </location>
</feature>
<evidence type="ECO:0000313" key="4">
    <source>
        <dbReference type="RefSeq" id="XP_002734997.1"/>
    </source>
</evidence>
<sequence>MMLYWVVLISMASITLAAPHEKLVKKQVERSTLPKYKHVGCYKDEGNRAIPTLEGTDIRLDGDYSTRSNPIQKCAEVARDLGYSMFAVQDGGWCASSANAENTFAIYGASSLCSNGEGGAWANDVYRLIDEGRKTIFVHLQIFATTVIFVTSHVILL</sequence>
<dbReference type="RefSeq" id="XP_002734997.1">
    <property type="nucleotide sequence ID" value="XM_002734951.1"/>
</dbReference>
<feature type="chain" id="PRO_5045349631" evidence="2">
    <location>
        <begin position="18"/>
        <end position="157"/>
    </location>
</feature>
<name>A0ABM0GQC6_SACKO</name>
<feature type="transmembrane region" description="Helical" evidence="1">
    <location>
        <begin position="136"/>
        <end position="156"/>
    </location>
</feature>
<proteinExistence type="predicted"/>
<keyword evidence="2" id="KW-0732">Signal</keyword>